<sequence>MLLKKRQGFKFTNDENHRKTSVTDSSTTSLNKVLRYTSSNTNGSKQEQPEDILADSIIFQAEKPPIWKRKRFHFIIGLSVGLIAAYGASTTPVAQTHFNDLHSYLSLQLSEMDWDRIMPVTDMVDELFGNVTNFFTPTPSSDQPFMPALEYREALDLKPHFPVVLIPGIISSGLESWGTLEKSKRFFRKRMWGTTTMFRSVLLDKELWTEHLKLDPVTGLDPPGIKIRAAQGLDAADYFVTGYWIWAKIIENLAYIGYDNNNMYLASYDWRLSFSNLETRDQYFSKLLSMIEISKKGSGVPAVIVTHSMGSSMFPYFLRWVQSAEGGNRGDDWTEQHIASFVNIAGPMVGVPKALTAMLSGETRDTMSLGSFGAYLLEKFFSRRERASLMRTWSGGSSMLLKGGETIWGNQTCAPDDEENSQHHSFGNILSFTKTNEGEATVQEKDHNHTTEKMVNKDIDQNFSADESLDLLHITGTSDYSRMLKSNYSFGITTSKKQLLQNNKDSRKWSNPLESQLPIAPSMKIYCLYGVGLPTERSYYYTRAKDDINKPNIDCDADCDIDVSALLNGTDIKEEEFMNAVVQKNIKQSSQSDRYNDEDMPQAPPIYIDGAMHEPARGVEMGVRFADGDGTVPVLSLGYMCAPSGGWTKHADLYNPGHSPVVLKEYLHEQSDSKLDVRGGSKAGDHVDILGNWEMTLDILQIVSNKGSNVTQRIVSHIEDYVQKINIEPLP</sequence>
<dbReference type="Gene3D" id="3.40.50.1820">
    <property type="entry name" value="alpha/beta hydrolase"/>
    <property type="match status" value="1"/>
</dbReference>
<gene>
    <name evidence="2" type="ORF">MAM1_0330c09747</name>
</gene>
<evidence type="ECO:0000313" key="2">
    <source>
        <dbReference type="EMBL" id="GAN10209.1"/>
    </source>
</evidence>
<dbReference type="InterPro" id="IPR029058">
    <property type="entry name" value="AB_hydrolase_fold"/>
</dbReference>
<organism evidence="2">
    <name type="scientific">Mucor ambiguus</name>
    <dbReference type="NCBI Taxonomy" id="91626"/>
    <lineage>
        <taxon>Eukaryota</taxon>
        <taxon>Fungi</taxon>
        <taxon>Fungi incertae sedis</taxon>
        <taxon>Mucoromycota</taxon>
        <taxon>Mucoromycotina</taxon>
        <taxon>Mucoromycetes</taxon>
        <taxon>Mucorales</taxon>
        <taxon>Mucorineae</taxon>
        <taxon>Mucoraceae</taxon>
        <taxon>Mucor</taxon>
    </lineage>
</organism>
<keyword evidence="3" id="KW-1185">Reference proteome</keyword>
<proteinExistence type="predicted"/>
<reference evidence="2" key="1">
    <citation type="submission" date="2014-09" db="EMBL/GenBank/DDBJ databases">
        <title>Draft genome sequence of an oleaginous Mucoromycotina fungus Mucor ambiguus NBRC6742.</title>
        <authorList>
            <person name="Takeda I."/>
            <person name="Yamane N."/>
            <person name="Morita T."/>
            <person name="Tamano K."/>
            <person name="Machida M."/>
            <person name="Baker S."/>
            <person name="Koike H."/>
        </authorList>
    </citation>
    <scope>NUCLEOTIDE SEQUENCE</scope>
    <source>
        <strain evidence="2">NBRC 6742</strain>
    </source>
</reference>
<dbReference type="GO" id="GO:0006629">
    <property type="term" value="P:lipid metabolic process"/>
    <property type="evidence" value="ECO:0007669"/>
    <property type="project" value="InterPro"/>
</dbReference>
<dbReference type="InterPro" id="IPR003386">
    <property type="entry name" value="LACT/PDAT_acylTrfase"/>
</dbReference>
<dbReference type="PANTHER" id="PTHR11440">
    <property type="entry name" value="LECITHIN-CHOLESTEROL ACYLTRANSFERASE-RELATED"/>
    <property type="match status" value="1"/>
</dbReference>
<keyword evidence="1" id="KW-0472">Membrane</keyword>
<protein>
    <submittedName>
        <fullName evidence="2">Phospholipid/diacylglycerol acyltransferase</fullName>
    </submittedName>
</protein>
<keyword evidence="1" id="KW-0812">Transmembrane</keyword>
<dbReference type="EMBL" id="DF836619">
    <property type="protein sequence ID" value="GAN10209.1"/>
    <property type="molecule type" value="Genomic_DNA"/>
</dbReference>
<dbReference type="OrthoDB" id="190846at2759"/>
<name>A0A0C9MRY1_9FUNG</name>
<dbReference type="SUPFAM" id="SSF53474">
    <property type="entry name" value="alpha/beta-Hydrolases"/>
    <property type="match status" value="1"/>
</dbReference>
<dbReference type="Proteomes" id="UP000053815">
    <property type="component" value="Unassembled WGS sequence"/>
</dbReference>
<keyword evidence="2" id="KW-0808">Transferase</keyword>
<dbReference type="AlphaFoldDB" id="A0A0C9MRY1"/>
<dbReference type="GO" id="GO:0008374">
    <property type="term" value="F:O-acyltransferase activity"/>
    <property type="evidence" value="ECO:0007669"/>
    <property type="project" value="InterPro"/>
</dbReference>
<feature type="transmembrane region" description="Helical" evidence="1">
    <location>
        <begin position="72"/>
        <end position="89"/>
    </location>
</feature>
<evidence type="ECO:0000256" key="1">
    <source>
        <dbReference type="SAM" id="Phobius"/>
    </source>
</evidence>
<dbReference type="Pfam" id="PF02450">
    <property type="entry name" value="LCAT"/>
    <property type="match status" value="1"/>
</dbReference>
<accession>A0A0C9MRY1</accession>
<keyword evidence="2" id="KW-0012">Acyltransferase</keyword>
<dbReference type="STRING" id="91626.A0A0C9MRY1"/>
<keyword evidence="1" id="KW-1133">Transmembrane helix</keyword>
<evidence type="ECO:0000313" key="3">
    <source>
        <dbReference type="Proteomes" id="UP000053815"/>
    </source>
</evidence>